<sequence length="38" mass="4643">MVFFGFFLDFYRYVAVFIELIFIKSKNNDNNTIDLKFL</sequence>
<gene>
    <name evidence="1" type="ORF">J2X31_002748</name>
</gene>
<organism evidence="1 2">
    <name type="scientific">Flavobacterium arsenatis</name>
    <dbReference type="NCBI Taxonomy" id="1484332"/>
    <lineage>
        <taxon>Bacteria</taxon>
        <taxon>Pseudomonadati</taxon>
        <taxon>Bacteroidota</taxon>
        <taxon>Flavobacteriia</taxon>
        <taxon>Flavobacteriales</taxon>
        <taxon>Flavobacteriaceae</taxon>
        <taxon>Flavobacterium</taxon>
    </lineage>
</organism>
<dbReference type="Proteomes" id="UP001255185">
    <property type="component" value="Unassembled WGS sequence"/>
</dbReference>
<evidence type="ECO:0000313" key="2">
    <source>
        <dbReference type="Proteomes" id="UP001255185"/>
    </source>
</evidence>
<dbReference type="EMBL" id="JAVDVI010000012">
    <property type="protein sequence ID" value="MDR6968722.1"/>
    <property type="molecule type" value="Genomic_DNA"/>
</dbReference>
<proteinExistence type="predicted"/>
<protein>
    <submittedName>
        <fullName evidence="1">Uncharacterized protein</fullName>
    </submittedName>
</protein>
<keyword evidence="2" id="KW-1185">Reference proteome</keyword>
<comment type="caution">
    <text evidence="1">The sequence shown here is derived from an EMBL/GenBank/DDBJ whole genome shotgun (WGS) entry which is preliminary data.</text>
</comment>
<accession>A0ABU1TS63</accession>
<reference evidence="1 2" key="1">
    <citation type="submission" date="2023-07" db="EMBL/GenBank/DDBJ databases">
        <title>Sorghum-associated microbial communities from plants grown in Nebraska, USA.</title>
        <authorList>
            <person name="Schachtman D."/>
        </authorList>
    </citation>
    <scope>NUCLEOTIDE SEQUENCE [LARGE SCALE GENOMIC DNA]</scope>
    <source>
        <strain evidence="1 2">3773</strain>
    </source>
</reference>
<evidence type="ECO:0000313" key="1">
    <source>
        <dbReference type="EMBL" id="MDR6968722.1"/>
    </source>
</evidence>
<name>A0ABU1TS63_9FLAO</name>